<proteinExistence type="predicted"/>
<dbReference type="EMBL" id="JAMPKM010000035">
    <property type="protein sequence ID" value="MEP0820599.1"/>
    <property type="molecule type" value="Genomic_DNA"/>
</dbReference>
<name>A0ABV0JFN6_9CYAN</name>
<evidence type="ECO:0000256" key="1">
    <source>
        <dbReference type="SAM" id="MobiDB-lite"/>
    </source>
</evidence>
<protein>
    <submittedName>
        <fullName evidence="2">Uncharacterized protein</fullName>
    </submittedName>
</protein>
<feature type="region of interest" description="Disordered" evidence="1">
    <location>
        <begin position="1"/>
        <end position="62"/>
    </location>
</feature>
<gene>
    <name evidence="2" type="ORF">NC998_26265</name>
</gene>
<comment type="caution">
    <text evidence="2">The sequence shown here is derived from an EMBL/GenBank/DDBJ whole genome shotgun (WGS) entry which is preliminary data.</text>
</comment>
<organism evidence="2 3">
    <name type="scientific">Trichocoleus desertorum GB2-A4</name>
    <dbReference type="NCBI Taxonomy" id="2933944"/>
    <lineage>
        <taxon>Bacteria</taxon>
        <taxon>Bacillati</taxon>
        <taxon>Cyanobacteriota</taxon>
        <taxon>Cyanophyceae</taxon>
        <taxon>Leptolyngbyales</taxon>
        <taxon>Trichocoleusaceae</taxon>
        <taxon>Trichocoleus</taxon>
    </lineage>
</organism>
<evidence type="ECO:0000313" key="2">
    <source>
        <dbReference type="EMBL" id="MEP0820599.1"/>
    </source>
</evidence>
<reference evidence="2 3" key="1">
    <citation type="submission" date="2022-04" db="EMBL/GenBank/DDBJ databases">
        <title>Positive selection, recombination, and allopatry shape intraspecific diversity of widespread and dominant cyanobacteria.</title>
        <authorList>
            <person name="Wei J."/>
            <person name="Shu W."/>
            <person name="Hu C."/>
        </authorList>
    </citation>
    <scope>NUCLEOTIDE SEQUENCE [LARGE SCALE GENOMIC DNA]</scope>
    <source>
        <strain evidence="2 3">GB2-A4</strain>
    </source>
</reference>
<dbReference type="RefSeq" id="WP_190443581.1">
    <property type="nucleotide sequence ID" value="NZ_JAMPKM010000035.1"/>
</dbReference>
<accession>A0ABV0JFN6</accession>
<dbReference type="Proteomes" id="UP001464891">
    <property type="component" value="Unassembled WGS sequence"/>
</dbReference>
<feature type="compositionally biased region" description="Basic and acidic residues" evidence="1">
    <location>
        <begin position="1"/>
        <end position="19"/>
    </location>
</feature>
<sequence>MSKESRSPFKKLFEGREEPVVPELEVSQAPTPSPPQVAPLPQAQPQTEPRKRGRPATGKRSDDAWIGRTFYVQRENDLDVEDELLKLKRQGIEIDKSELVDALLGAWVKWRQGENIEIHLDEITPRRNL</sequence>
<keyword evidence="3" id="KW-1185">Reference proteome</keyword>
<evidence type="ECO:0000313" key="3">
    <source>
        <dbReference type="Proteomes" id="UP001464891"/>
    </source>
</evidence>